<proteinExistence type="inferred from homology"/>
<feature type="domain" description="Lipase maturation factor 1/2 N-terminal" evidence="2">
    <location>
        <begin position="124"/>
        <end position="256"/>
    </location>
</feature>
<evidence type="ECO:0000259" key="2">
    <source>
        <dbReference type="Pfam" id="PF06762"/>
    </source>
</evidence>
<feature type="transmembrane region" description="Helical" evidence="1">
    <location>
        <begin position="219"/>
        <end position="240"/>
    </location>
</feature>
<dbReference type="Pfam" id="PF06762">
    <property type="entry name" value="LMF1"/>
    <property type="match status" value="1"/>
</dbReference>
<name>A0AAV4ASY8_9GAST</name>
<protein>
    <recommendedName>
        <fullName evidence="1">Lipase maturation factor</fullName>
    </recommendedName>
</protein>
<keyword evidence="1" id="KW-0812">Transmembrane</keyword>
<feature type="transmembrane region" description="Helical" evidence="1">
    <location>
        <begin position="162"/>
        <end position="181"/>
    </location>
</feature>
<dbReference type="EMBL" id="BLXT01004093">
    <property type="protein sequence ID" value="GFO09459.1"/>
    <property type="molecule type" value="Genomic_DNA"/>
</dbReference>
<evidence type="ECO:0000313" key="3">
    <source>
        <dbReference type="EMBL" id="GFO09459.1"/>
    </source>
</evidence>
<sequence>MASLNKTKDCFLWFMSLIYLFAFSSLFIQIPGLYGDNGILPAKLVMKADSASSWQALVEGQPTLLKLLPRLGLDAQRGMDLLCLSGMVISFFCVVSRTARDFVSFTLLWMLYLSLYQVGQTFLWFQWDILLLETGFLAIIIAPFNLQLLGRRRPQGNPHDGITLWLLRWLLFRLMFASGVVKLTSECPTWWGLSALTVHFESQCIPTPAAWYWHQLPVWFLKLSVVATYVIEIAIPFLFFSPLRSLRIFAFWGQLYLGQKENFFLSCEGKILNECVIY</sequence>
<reference evidence="3 4" key="1">
    <citation type="journal article" date="2021" name="Elife">
        <title>Chloroplast acquisition without the gene transfer in kleptoplastic sea slugs, Plakobranchus ocellatus.</title>
        <authorList>
            <person name="Maeda T."/>
            <person name="Takahashi S."/>
            <person name="Yoshida T."/>
            <person name="Shimamura S."/>
            <person name="Takaki Y."/>
            <person name="Nagai Y."/>
            <person name="Toyoda A."/>
            <person name="Suzuki Y."/>
            <person name="Arimoto A."/>
            <person name="Ishii H."/>
            <person name="Satoh N."/>
            <person name="Nishiyama T."/>
            <person name="Hasebe M."/>
            <person name="Maruyama T."/>
            <person name="Minagawa J."/>
            <person name="Obokata J."/>
            <person name="Shigenobu S."/>
        </authorList>
    </citation>
    <scope>NUCLEOTIDE SEQUENCE [LARGE SCALE GENOMIC DNA]</scope>
</reference>
<keyword evidence="1" id="KW-0256">Endoplasmic reticulum</keyword>
<keyword evidence="1" id="KW-1133">Transmembrane helix</keyword>
<comment type="similarity">
    <text evidence="1">Belongs to the lipase maturation factor family.</text>
</comment>
<feature type="transmembrane region" description="Helical" evidence="1">
    <location>
        <begin position="12"/>
        <end position="34"/>
    </location>
</feature>
<comment type="function">
    <text evidence="1">Involved in the maturation of specific proteins in the endoplasmic reticulum.</text>
</comment>
<keyword evidence="1" id="KW-0472">Membrane</keyword>
<feature type="transmembrane region" description="Helical" evidence="1">
    <location>
        <begin position="129"/>
        <end position="150"/>
    </location>
</feature>
<dbReference type="GO" id="GO:0005789">
    <property type="term" value="C:endoplasmic reticulum membrane"/>
    <property type="evidence" value="ECO:0007669"/>
    <property type="project" value="UniProtKB-SubCell"/>
</dbReference>
<dbReference type="PANTHER" id="PTHR14463">
    <property type="entry name" value="LIPASE MATURATION FACTOR"/>
    <property type="match status" value="1"/>
</dbReference>
<dbReference type="InterPro" id="IPR009613">
    <property type="entry name" value="LMF"/>
</dbReference>
<keyword evidence="4" id="KW-1185">Reference proteome</keyword>
<dbReference type="GO" id="GO:0051604">
    <property type="term" value="P:protein maturation"/>
    <property type="evidence" value="ECO:0007669"/>
    <property type="project" value="InterPro"/>
</dbReference>
<organism evidence="3 4">
    <name type="scientific">Plakobranchus ocellatus</name>
    <dbReference type="NCBI Taxonomy" id="259542"/>
    <lineage>
        <taxon>Eukaryota</taxon>
        <taxon>Metazoa</taxon>
        <taxon>Spiralia</taxon>
        <taxon>Lophotrochozoa</taxon>
        <taxon>Mollusca</taxon>
        <taxon>Gastropoda</taxon>
        <taxon>Heterobranchia</taxon>
        <taxon>Euthyneura</taxon>
        <taxon>Panpulmonata</taxon>
        <taxon>Sacoglossa</taxon>
        <taxon>Placobranchoidea</taxon>
        <taxon>Plakobranchidae</taxon>
        <taxon>Plakobranchus</taxon>
    </lineage>
</organism>
<dbReference type="Proteomes" id="UP000735302">
    <property type="component" value="Unassembled WGS sequence"/>
</dbReference>
<feature type="transmembrane region" description="Helical" evidence="1">
    <location>
        <begin position="102"/>
        <end position="123"/>
    </location>
</feature>
<dbReference type="InterPro" id="IPR057434">
    <property type="entry name" value="LMF1/2_N"/>
</dbReference>
<comment type="caution">
    <text evidence="3">The sequence shown here is derived from an EMBL/GenBank/DDBJ whole genome shotgun (WGS) entry which is preliminary data.</text>
</comment>
<comment type="subcellular location">
    <subcellularLocation>
        <location evidence="1">Endoplasmic reticulum membrane</location>
        <topology evidence="1">Multi-pass membrane protein</topology>
    </subcellularLocation>
</comment>
<dbReference type="AlphaFoldDB" id="A0AAV4ASY8"/>
<feature type="transmembrane region" description="Helical" evidence="1">
    <location>
        <begin position="78"/>
        <end position="95"/>
    </location>
</feature>
<evidence type="ECO:0000256" key="1">
    <source>
        <dbReference type="RuleBase" id="RU361229"/>
    </source>
</evidence>
<dbReference type="PANTHER" id="PTHR14463:SF5">
    <property type="entry name" value="LIPASE MATURATION FACTOR 2"/>
    <property type="match status" value="1"/>
</dbReference>
<gene>
    <name evidence="3" type="ORF">PoB_003596400</name>
</gene>
<evidence type="ECO:0000313" key="4">
    <source>
        <dbReference type="Proteomes" id="UP000735302"/>
    </source>
</evidence>
<accession>A0AAV4ASY8</accession>